<organism evidence="7 8">
    <name type="scientific">Helobdella robusta</name>
    <name type="common">Californian leech</name>
    <dbReference type="NCBI Taxonomy" id="6412"/>
    <lineage>
        <taxon>Eukaryota</taxon>
        <taxon>Metazoa</taxon>
        <taxon>Spiralia</taxon>
        <taxon>Lophotrochozoa</taxon>
        <taxon>Annelida</taxon>
        <taxon>Clitellata</taxon>
        <taxon>Hirudinea</taxon>
        <taxon>Rhynchobdellida</taxon>
        <taxon>Glossiphoniidae</taxon>
        <taxon>Helobdella</taxon>
    </lineage>
</organism>
<dbReference type="KEGG" id="hro:HELRODRAFT_184870"/>
<evidence type="ECO:0000259" key="4">
    <source>
        <dbReference type="Pfam" id="PF00156"/>
    </source>
</evidence>
<feature type="domain" description="Ribose-phosphate pyrophosphokinase N-terminal" evidence="5">
    <location>
        <begin position="56"/>
        <end position="144"/>
    </location>
</feature>
<proteinExistence type="inferred from homology"/>
<evidence type="ECO:0000256" key="1">
    <source>
        <dbReference type="ARBA" id="ARBA00006478"/>
    </source>
</evidence>
<reference evidence="6 8" key="2">
    <citation type="journal article" date="2013" name="Nature">
        <title>Insights into bilaterian evolution from three spiralian genomes.</title>
        <authorList>
            <person name="Simakov O."/>
            <person name="Marletaz F."/>
            <person name="Cho S.J."/>
            <person name="Edsinger-Gonzales E."/>
            <person name="Havlak P."/>
            <person name="Hellsten U."/>
            <person name="Kuo D.H."/>
            <person name="Larsson T."/>
            <person name="Lv J."/>
            <person name="Arendt D."/>
            <person name="Savage R."/>
            <person name="Osoegawa K."/>
            <person name="de Jong P."/>
            <person name="Grimwood J."/>
            <person name="Chapman J.A."/>
            <person name="Shapiro H."/>
            <person name="Aerts A."/>
            <person name="Otillar R.P."/>
            <person name="Terry A.Y."/>
            <person name="Boore J.L."/>
            <person name="Grigoriev I.V."/>
            <person name="Lindberg D.R."/>
            <person name="Seaver E.C."/>
            <person name="Weisblat D.A."/>
            <person name="Putnam N.H."/>
            <person name="Rokhsar D.S."/>
        </authorList>
    </citation>
    <scope>NUCLEOTIDE SEQUENCE</scope>
</reference>
<dbReference type="OMA" id="FENFWIT"/>
<dbReference type="RefSeq" id="XP_009009832.1">
    <property type="nucleotide sequence ID" value="XM_009011584.1"/>
</dbReference>
<dbReference type="GO" id="GO:0005737">
    <property type="term" value="C:cytoplasm"/>
    <property type="evidence" value="ECO:0000318"/>
    <property type="project" value="GO_Central"/>
</dbReference>
<evidence type="ECO:0000256" key="2">
    <source>
        <dbReference type="ARBA" id="ARBA00022727"/>
    </source>
</evidence>
<reference evidence="7" key="3">
    <citation type="submission" date="2015-06" db="UniProtKB">
        <authorList>
            <consortium name="EnsemblMetazoa"/>
        </authorList>
    </citation>
    <scope>IDENTIFICATION</scope>
</reference>
<gene>
    <name evidence="7" type="primary">20209887</name>
    <name evidence="6" type="ORF">HELRODRAFT_184870</name>
</gene>
<dbReference type="PANTHER" id="PTHR10210">
    <property type="entry name" value="RIBOSE-PHOSPHATE DIPHOSPHOKINASE FAMILY MEMBER"/>
    <property type="match status" value="1"/>
</dbReference>
<dbReference type="STRING" id="6412.T1FM38"/>
<dbReference type="GO" id="GO:0006164">
    <property type="term" value="P:purine nucleotide biosynthetic process"/>
    <property type="evidence" value="ECO:0000318"/>
    <property type="project" value="GO_Central"/>
</dbReference>
<dbReference type="Pfam" id="PF13793">
    <property type="entry name" value="Pribosyltran_N"/>
    <property type="match status" value="1"/>
</dbReference>
<protein>
    <recommendedName>
        <fullName evidence="9">Phosphoribosyltransferase domain-containing protein</fullName>
    </recommendedName>
</protein>
<dbReference type="CDD" id="cd06223">
    <property type="entry name" value="PRTases_typeI"/>
    <property type="match status" value="1"/>
</dbReference>
<dbReference type="GO" id="GO:0004749">
    <property type="term" value="F:ribose phosphate diphosphokinase activity"/>
    <property type="evidence" value="ECO:0000318"/>
    <property type="project" value="GO_Central"/>
</dbReference>
<dbReference type="GO" id="GO:0002189">
    <property type="term" value="C:ribose phosphate diphosphokinase complex"/>
    <property type="evidence" value="ECO:0000318"/>
    <property type="project" value="GO_Central"/>
</dbReference>
<dbReference type="GO" id="GO:0006015">
    <property type="term" value="P:5-phosphoribose 1-diphosphate biosynthetic process"/>
    <property type="evidence" value="ECO:0000318"/>
    <property type="project" value="GO_Central"/>
</dbReference>
<dbReference type="InParanoid" id="T1FM38"/>
<reference evidence="8" key="1">
    <citation type="submission" date="2012-12" db="EMBL/GenBank/DDBJ databases">
        <authorList>
            <person name="Hellsten U."/>
            <person name="Grimwood J."/>
            <person name="Chapman J.A."/>
            <person name="Shapiro H."/>
            <person name="Aerts A."/>
            <person name="Otillar R.P."/>
            <person name="Terry A.Y."/>
            <person name="Boore J.L."/>
            <person name="Simakov O."/>
            <person name="Marletaz F."/>
            <person name="Cho S.-J."/>
            <person name="Edsinger-Gonzales E."/>
            <person name="Havlak P."/>
            <person name="Kuo D.-H."/>
            <person name="Larsson T."/>
            <person name="Lv J."/>
            <person name="Arendt D."/>
            <person name="Savage R."/>
            <person name="Osoegawa K."/>
            <person name="de Jong P."/>
            <person name="Lindberg D.R."/>
            <person name="Seaver E.C."/>
            <person name="Weisblat D.A."/>
            <person name="Putnam N.H."/>
            <person name="Grigoriev I.V."/>
            <person name="Rokhsar D.S."/>
        </authorList>
    </citation>
    <scope>NUCLEOTIDE SEQUENCE</scope>
</reference>
<evidence type="ECO:0000313" key="6">
    <source>
        <dbReference type="EMBL" id="ESO13112.1"/>
    </source>
</evidence>
<dbReference type="InterPro" id="IPR000836">
    <property type="entry name" value="PRTase_dom"/>
</dbReference>
<dbReference type="Pfam" id="PF00156">
    <property type="entry name" value="Pribosyltran"/>
    <property type="match status" value="1"/>
</dbReference>
<dbReference type="FunFam" id="3.40.50.2020:FF:000110">
    <property type="entry name" value="ribose-phosphate pyrophosphokinase 4"/>
    <property type="match status" value="1"/>
</dbReference>
<evidence type="ECO:0000256" key="3">
    <source>
        <dbReference type="RuleBase" id="RU004324"/>
    </source>
</evidence>
<keyword evidence="8" id="KW-1185">Reference proteome</keyword>
<dbReference type="EMBL" id="KB095811">
    <property type="protein sequence ID" value="ESO13112.1"/>
    <property type="molecule type" value="Genomic_DNA"/>
</dbReference>
<dbReference type="NCBIfam" id="TIGR01251">
    <property type="entry name" value="ribP_PPkin"/>
    <property type="match status" value="1"/>
</dbReference>
<dbReference type="CTD" id="20209887"/>
<dbReference type="GeneID" id="20209887"/>
<dbReference type="OrthoDB" id="10263753at2759"/>
<evidence type="ECO:0000313" key="8">
    <source>
        <dbReference type="Proteomes" id="UP000015101"/>
    </source>
</evidence>
<dbReference type="SUPFAM" id="SSF53271">
    <property type="entry name" value="PRTase-like"/>
    <property type="match status" value="2"/>
</dbReference>
<dbReference type="HOGENOM" id="CLU_048814_0_0_1"/>
<dbReference type="Proteomes" id="UP000015101">
    <property type="component" value="Unassembled WGS sequence"/>
</dbReference>
<evidence type="ECO:0008006" key="9">
    <source>
        <dbReference type="Google" id="ProtNLM"/>
    </source>
</evidence>
<evidence type="ECO:0000259" key="5">
    <source>
        <dbReference type="Pfam" id="PF13793"/>
    </source>
</evidence>
<feature type="domain" description="Phosphoribosyltransferase" evidence="4">
    <location>
        <begin position="180"/>
        <end position="282"/>
    </location>
</feature>
<dbReference type="eggNOG" id="KOG1448">
    <property type="taxonomic scope" value="Eukaryota"/>
</dbReference>
<dbReference type="Gene3D" id="3.40.50.2020">
    <property type="match status" value="2"/>
</dbReference>
<dbReference type="SMART" id="SM01400">
    <property type="entry name" value="Pribosyltran_N"/>
    <property type="match status" value="1"/>
</dbReference>
<dbReference type="InterPro" id="IPR029057">
    <property type="entry name" value="PRTase-like"/>
</dbReference>
<evidence type="ECO:0000313" key="7">
    <source>
        <dbReference type="EnsemblMetazoa" id="HelroP184870"/>
    </source>
</evidence>
<name>T1FM38_HELRO</name>
<accession>T1FM38</accession>
<dbReference type="InterPro" id="IPR005946">
    <property type="entry name" value="Rib-P_diPkinase"/>
</dbReference>
<dbReference type="InterPro" id="IPR029099">
    <property type="entry name" value="Pribosyltran_N"/>
</dbReference>
<dbReference type="GO" id="GO:0000287">
    <property type="term" value="F:magnesium ion binding"/>
    <property type="evidence" value="ECO:0007669"/>
    <property type="project" value="InterPro"/>
</dbReference>
<dbReference type="EnsemblMetazoa" id="HelroT184870">
    <property type="protein sequence ID" value="HelroP184870"/>
    <property type="gene ID" value="HelroG184870"/>
</dbReference>
<dbReference type="FunFam" id="3.40.50.2020:FF:000078">
    <property type="entry name" value="ribose-phosphate pyrophosphokinase 4"/>
    <property type="match status" value="1"/>
</dbReference>
<dbReference type="PANTHER" id="PTHR10210:SF45">
    <property type="entry name" value="RIBOSE-PHOSPHATE PYROPHOSPHOKINASE 3, CHLOROPLASTIC"/>
    <property type="match status" value="1"/>
</dbReference>
<keyword evidence="2 3" id="KW-0545">Nucleotide biosynthesis</keyword>
<dbReference type="AlphaFoldDB" id="T1FM38"/>
<comment type="similarity">
    <text evidence="1 3">Belongs to the ribose-phosphate pyrophosphokinase family.</text>
</comment>
<dbReference type="EMBL" id="AMQM01000319">
    <property type="status" value="NOT_ANNOTATED_CDS"/>
    <property type="molecule type" value="Genomic_DNA"/>
</dbReference>
<sequence length="339" mass="37789">MADKYLRNLSSGSGSPNCEKTILLAHPSMFQLARKVIDAAKRHQCNEVFEFIEDGVKWRSFKDGFPDLFIENVKNIMNKKVFILASFHNPAVIFEQLSLMYAIPRYLAKSVTIILPYFPTGTMERVDHEGQIATAKTLASLLSAIPLTSCGPAQILLFDIHALQERFYFSEQVIPRLETAVPLLTKEIIQLQKLEPVAIAFPDEGADKRFRPWVESLSSVSVVICTKVRQGAQRVVKIKEGEPGQKHVIIVDDLVQSGGTIIECTKVLLAEGALKVSAFVTHAVFPGGSWKQFITADEPAVKIENFWITDSIPHANEISNSPPFKILSINDLIVDNCLR</sequence>